<feature type="compositionally biased region" description="Low complexity" evidence="1">
    <location>
        <begin position="577"/>
        <end position="598"/>
    </location>
</feature>
<evidence type="ECO:0000313" key="2">
    <source>
        <dbReference type="EMBL" id="GBG35454.1"/>
    </source>
</evidence>
<dbReference type="EMBL" id="BFCE01000002">
    <property type="protein sequence ID" value="GBG35454.1"/>
    <property type="molecule type" value="Genomic_DNA"/>
</dbReference>
<organism evidence="2">
    <name type="scientific">Metapenaeus ensis nimavirus</name>
    <dbReference type="NCBI Taxonomy" id="2133794"/>
    <lineage>
        <taxon>Viruses</taxon>
        <taxon>Viruses incertae sedis</taxon>
        <taxon>Naldaviricetes</taxon>
        <taxon>Nimaviridae</taxon>
    </lineage>
</organism>
<feature type="compositionally biased region" description="Polar residues" evidence="1">
    <location>
        <begin position="599"/>
        <end position="611"/>
    </location>
</feature>
<sequence length="757" mass="83808">MTRSKQAREKIIKNVRNKKEDERRKKALRSMNFRAAEARAPSTSMAKVRRKFKKAVRNASAPKTFPPKADDPVVLETAIDDKNNTSGESERKNATGGAVTNDKDDVAEVRRRDRVCPQKAASMKRQLERCESSTTRRNSKRKIEERDDKKSHALQIWANSRGTIKSASVLVLDDRCLPFPHYNFAKTQELATHHRIRASLDNLLRATRIKALPTALSLKRGVASTKAKSAAIVSRTKGVSAFVNVGAEIARVCLAQPIWALVHRCDPKRGYDEWFAKSDELITKLNNGGAENANEFFKEIMERHLRDAKKERVYFEMMANVCNDLFDTRVLPNKMFDCNFVTLTKVNNDPTVRSLSIPRYFRSLTRNVWKKISEVMDVLLMGGRSGEDSFMCHLEECADNVIRRAKSRPVESTIKKAVEQANQANKLPTGEFKRPTMLQKQGGQTSSRLPVIPPEDLRGNWFQAPGYYNGIYPFFQEQEPSSAHASLPQHGRYWPGGAPPVIVQSHQAFPRTAPTPVHTMALQEAPAPTMVQGSEPSMLPTSAPVITLSSPHTIVPAVIPTLVSEVPVPTMSPAPAPSSAMVSKEPAPVSGAAVSSPSNNWSAGGRSITSSLPLLPPMRPPPTPGRDLPVIIDNRRVSSQRPEDDELRNDANLGEATVGGENAISAGASFNTSDSSSPPLSTRPPPLTPGRHLFDETGELLSHSRDRSIMDELNEMGEDEPIFGFRRASGGPEYRMYYSDDDFAGEDDGYIADSFLF</sequence>
<feature type="region of interest" description="Disordered" evidence="1">
    <location>
        <begin position="79"/>
        <end position="104"/>
    </location>
</feature>
<feature type="region of interest" description="Disordered" evidence="1">
    <location>
        <begin position="116"/>
        <end position="151"/>
    </location>
</feature>
<proteinExistence type="predicted"/>
<feature type="region of interest" description="Disordered" evidence="1">
    <location>
        <begin position="574"/>
        <end position="630"/>
    </location>
</feature>
<evidence type="ECO:0000256" key="1">
    <source>
        <dbReference type="SAM" id="MobiDB-lite"/>
    </source>
</evidence>
<comment type="caution">
    <text evidence="2">The sequence shown here is derived from an EMBL/GenBank/DDBJ whole genome shotgun (WGS) entry which is preliminary data.</text>
</comment>
<feature type="compositionally biased region" description="Basic and acidic residues" evidence="1">
    <location>
        <begin position="141"/>
        <end position="151"/>
    </location>
</feature>
<accession>A0A401IPA9</accession>
<reference evidence="2" key="1">
    <citation type="journal article" date="2018" name="J. Virol.">
        <title>Crustacean Genome Exploration Reveals the Evolutionary Origin of White Spot Syndrome Virus.</title>
        <authorList>
            <person name="Kawato S."/>
            <person name="Shitara A."/>
            <person name="Wang Y."/>
            <person name="Nozaki R."/>
            <person name="Kondo H."/>
            <person name="Hirono I."/>
        </authorList>
    </citation>
    <scope>NUCLEOTIDE SEQUENCE</scope>
    <source>
        <strain evidence="2">Mikawa-1</strain>
    </source>
</reference>
<name>A0A401IPA9_9VIRU</name>
<feature type="compositionally biased region" description="Basic and acidic residues" evidence="1">
    <location>
        <begin position="79"/>
        <end position="93"/>
    </location>
</feature>
<feature type="region of interest" description="Disordered" evidence="1">
    <location>
        <begin position="665"/>
        <end position="692"/>
    </location>
</feature>
<feature type="region of interest" description="Disordered" evidence="1">
    <location>
        <begin position="1"/>
        <end position="24"/>
    </location>
</feature>
<protein>
    <submittedName>
        <fullName evidence="2">Wsv161-like protein</fullName>
    </submittedName>
</protein>
<feature type="compositionally biased region" description="Pro residues" evidence="1">
    <location>
        <begin position="614"/>
        <end position="624"/>
    </location>
</feature>